<dbReference type="GO" id="GO:0005524">
    <property type="term" value="F:ATP binding"/>
    <property type="evidence" value="ECO:0007669"/>
    <property type="project" value="UniProtKB-KW"/>
</dbReference>
<evidence type="ECO:0000256" key="2">
    <source>
        <dbReference type="ARBA" id="ARBA00022840"/>
    </source>
</evidence>
<proteinExistence type="predicted"/>
<reference evidence="5" key="1">
    <citation type="journal article" date="2021" name="Evol. Appl.">
        <title>The genome of the Pyrenean desman and the effects of bottlenecks and inbreeding on the genomic landscape of an endangered species.</title>
        <authorList>
            <person name="Escoda L."/>
            <person name="Castresana J."/>
        </authorList>
    </citation>
    <scope>NUCLEOTIDE SEQUENCE</scope>
    <source>
        <strain evidence="5">IBE-C5619</strain>
    </source>
</reference>
<evidence type="ECO:0000313" key="6">
    <source>
        <dbReference type="Proteomes" id="UP000700334"/>
    </source>
</evidence>
<evidence type="ECO:0000256" key="4">
    <source>
        <dbReference type="SAM" id="Phobius"/>
    </source>
</evidence>
<keyword evidence="2" id="KW-0067">ATP-binding</keyword>
<organism evidence="5 6">
    <name type="scientific">Galemys pyrenaicus</name>
    <name type="common">Iberian desman</name>
    <name type="synonym">Pyrenean desman</name>
    <dbReference type="NCBI Taxonomy" id="202257"/>
    <lineage>
        <taxon>Eukaryota</taxon>
        <taxon>Metazoa</taxon>
        <taxon>Chordata</taxon>
        <taxon>Craniata</taxon>
        <taxon>Vertebrata</taxon>
        <taxon>Euteleostomi</taxon>
        <taxon>Mammalia</taxon>
        <taxon>Eutheria</taxon>
        <taxon>Laurasiatheria</taxon>
        <taxon>Eulipotyphla</taxon>
        <taxon>Talpidae</taxon>
        <taxon>Galemys</taxon>
    </lineage>
</organism>
<name>A0A8J5ZWR2_GALPY</name>
<dbReference type="GO" id="GO:0005832">
    <property type="term" value="C:chaperonin-containing T-complex"/>
    <property type="evidence" value="ECO:0007669"/>
    <property type="project" value="UniProtKB-ARBA"/>
</dbReference>
<gene>
    <name evidence="5" type="ORF">J0S82_001624</name>
</gene>
<dbReference type="SUPFAM" id="SSF48592">
    <property type="entry name" value="GroEL equatorial domain-like"/>
    <property type="match status" value="1"/>
</dbReference>
<keyword evidence="6" id="KW-1185">Reference proteome</keyword>
<sequence length="143" mass="15844">MDNQVVISAYVQMNILSLIVILHYISNKMKIMMIKNMERGDVEFIMVGTKPVVYSDHSTGDLLGSAELAEESLLKKRALIAGGSAPERALALWLTEYSQTLKFYCAYDFANAMENIPATLAENAVPNPICTITELGNGMPRER</sequence>
<dbReference type="Pfam" id="PF00118">
    <property type="entry name" value="Cpn60_TCP1"/>
    <property type="match status" value="1"/>
</dbReference>
<dbReference type="InterPro" id="IPR027413">
    <property type="entry name" value="GROEL-like_equatorial_sf"/>
</dbReference>
<feature type="transmembrane region" description="Helical" evidence="4">
    <location>
        <begin position="6"/>
        <end position="25"/>
    </location>
</feature>
<evidence type="ECO:0000256" key="3">
    <source>
        <dbReference type="ARBA" id="ARBA00023186"/>
    </source>
</evidence>
<keyword evidence="1" id="KW-0547">Nucleotide-binding</keyword>
<comment type="caution">
    <text evidence="5">The sequence shown here is derived from an EMBL/GenBank/DDBJ whole genome shotgun (WGS) entry which is preliminary data.</text>
</comment>
<dbReference type="EMBL" id="JAGFMF010012069">
    <property type="protein sequence ID" value="KAG8508122.1"/>
    <property type="molecule type" value="Genomic_DNA"/>
</dbReference>
<evidence type="ECO:0000256" key="1">
    <source>
        <dbReference type="ARBA" id="ARBA00022741"/>
    </source>
</evidence>
<accession>A0A8J5ZWR2</accession>
<dbReference type="PANTHER" id="PTHR11353">
    <property type="entry name" value="CHAPERONIN"/>
    <property type="match status" value="1"/>
</dbReference>
<dbReference type="InterPro" id="IPR002423">
    <property type="entry name" value="Cpn60/GroEL/TCP-1"/>
</dbReference>
<protein>
    <submittedName>
        <fullName evidence="5">T-complex protein 1 subunit delta</fullName>
    </submittedName>
</protein>
<keyword evidence="4" id="KW-1133">Transmembrane helix</keyword>
<dbReference type="OrthoDB" id="10248520at2759"/>
<dbReference type="GO" id="GO:0140662">
    <property type="term" value="F:ATP-dependent protein folding chaperone"/>
    <property type="evidence" value="ECO:0007669"/>
    <property type="project" value="InterPro"/>
</dbReference>
<dbReference type="InterPro" id="IPR017998">
    <property type="entry name" value="Chaperone_TCP-1"/>
</dbReference>
<dbReference type="Gene3D" id="1.10.560.10">
    <property type="entry name" value="GroEL-like equatorial domain"/>
    <property type="match status" value="1"/>
</dbReference>
<keyword evidence="4" id="KW-0812">Transmembrane</keyword>
<dbReference type="Proteomes" id="UP000700334">
    <property type="component" value="Unassembled WGS sequence"/>
</dbReference>
<evidence type="ECO:0000313" key="5">
    <source>
        <dbReference type="EMBL" id="KAG8508122.1"/>
    </source>
</evidence>
<dbReference type="AlphaFoldDB" id="A0A8J5ZWR2"/>
<keyword evidence="3" id="KW-0143">Chaperone</keyword>
<keyword evidence="4" id="KW-0472">Membrane</keyword>
<feature type="non-terminal residue" evidence="5">
    <location>
        <position position="1"/>
    </location>
</feature>